<feature type="domain" description="DUF7136" evidence="3">
    <location>
        <begin position="27"/>
        <end position="239"/>
    </location>
</feature>
<keyword evidence="5" id="KW-1185">Reference proteome</keyword>
<keyword evidence="1" id="KW-0472">Membrane</keyword>
<dbReference type="InterPro" id="IPR055560">
    <property type="entry name" value="DUF7136"/>
</dbReference>
<evidence type="ECO:0000313" key="4">
    <source>
        <dbReference type="EMBL" id="KAF3001480.1"/>
    </source>
</evidence>
<dbReference type="Pfam" id="PF23584">
    <property type="entry name" value="DUF7136"/>
    <property type="match status" value="1"/>
</dbReference>
<feature type="chain" id="PRO_5040284468" description="DUF7136 domain-containing protein" evidence="2">
    <location>
        <begin position="24"/>
        <end position="283"/>
    </location>
</feature>
<reference evidence="4" key="1">
    <citation type="submission" date="2019-04" db="EMBL/GenBank/DDBJ databases">
        <title>Sequencing of skin fungus with MAO and IRED activity.</title>
        <authorList>
            <person name="Marsaioli A.J."/>
            <person name="Bonatto J.M.C."/>
            <person name="Reis Junior O."/>
        </authorList>
    </citation>
    <scope>NUCLEOTIDE SEQUENCE</scope>
    <source>
        <strain evidence="4">30M1</strain>
    </source>
</reference>
<evidence type="ECO:0000313" key="5">
    <source>
        <dbReference type="Proteomes" id="UP000801428"/>
    </source>
</evidence>
<name>A0A9P4TEA9_CURKU</name>
<comment type="caution">
    <text evidence="4">The sequence shown here is derived from an EMBL/GenBank/DDBJ whole genome shotgun (WGS) entry which is preliminary data.</text>
</comment>
<evidence type="ECO:0000259" key="3">
    <source>
        <dbReference type="Pfam" id="PF23584"/>
    </source>
</evidence>
<keyword evidence="2" id="KW-0732">Signal</keyword>
<keyword evidence="1" id="KW-1133">Transmembrane helix</keyword>
<dbReference type="Proteomes" id="UP000801428">
    <property type="component" value="Unassembled WGS sequence"/>
</dbReference>
<feature type="signal peptide" evidence="2">
    <location>
        <begin position="1"/>
        <end position="23"/>
    </location>
</feature>
<dbReference type="AlphaFoldDB" id="A0A9P4TEA9"/>
<gene>
    <name evidence="4" type="ORF">E8E13_008611</name>
</gene>
<accession>A0A9P4TEA9</accession>
<dbReference type="EMBL" id="SWKU01000013">
    <property type="protein sequence ID" value="KAF3001480.1"/>
    <property type="molecule type" value="Genomic_DNA"/>
</dbReference>
<feature type="transmembrane region" description="Helical" evidence="1">
    <location>
        <begin position="261"/>
        <end position="282"/>
    </location>
</feature>
<proteinExistence type="predicted"/>
<keyword evidence="1" id="KW-0812">Transmembrane</keyword>
<evidence type="ECO:0000256" key="1">
    <source>
        <dbReference type="SAM" id="Phobius"/>
    </source>
</evidence>
<sequence length="283" mass="31212">MKSRFLSLCTLLYLLSTSGMICATELPTTVQFDIIFPRNNSVYKPVYPFPVVFGLHNGSAAWSYQIHWGWSIYEISETGSDPNLVASGRWRPGVPTIEQLAPPPDSYFIIDPVNELINTTHRYFHMIYKFGITQSCNETTREVPLERELDVTFNDYIRFRLDPQGGEVPNLADIGPCATPVGSVGIRTDVELFGDGGRPCPVLDAGPQPTQSCAMPLNNTLATKVAARMLQHANCSEQTTWPNATGLLGKCRPKRSGQGRLGGDAIMFSSVTVFAAFVVLLYL</sequence>
<evidence type="ECO:0000256" key="2">
    <source>
        <dbReference type="SAM" id="SignalP"/>
    </source>
</evidence>
<organism evidence="4 5">
    <name type="scientific">Curvularia kusanoi</name>
    <name type="common">Cochliobolus kusanoi</name>
    <dbReference type="NCBI Taxonomy" id="90978"/>
    <lineage>
        <taxon>Eukaryota</taxon>
        <taxon>Fungi</taxon>
        <taxon>Dikarya</taxon>
        <taxon>Ascomycota</taxon>
        <taxon>Pezizomycotina</taxon>
        <taxon>Dothideomycetes</taxon>
        <taxon>Pleosporomycetidae</taxon>
        <taxon>Pleosporales</taxon>
        <taxon>Pleosporineae</taxon>
        <taxon>Pleosporaceae</taxon>
        <taxon>Curvularia</taxon>
    </lineage>
</organism>
<dbReference type="OrthoDB" id="3793785at2759"/>
<protein>
    <recommendedName>
        <fullName evidence="3">DUF7136 domain-containing protein</fullName>
    </recommendedName>
</protein>